<dbReference type="Proteomes" id="UP000769157">
    <property type="component" value="Unassembled WGS sequence"/>
</dbReference>
<proteinExistence type="predicted"/>
<dbReference type="EMBL" id="JAEUBE010000055">
    <property type="protein sequence ID" value="KAH3671713.1"/>
    <property type="molecule type" value="Genomic_DNA"/>
</dbReference>
<protein>
    <submittedName>
        <fullName evidence="3">Uncharacterized protein</fullName>
    </submittedName>
</protein>
<feature type="compositionally biased region" description="Basic and acidic residues" evidence="1">
    <location>
        <begin position="78"/>
        <end position="90"/>
    </location>
</feature>
<dbReference type="GeneID" id="70232386"/>
<dbReference type="RefSeq" id="XP_046064889.1">
    <property type="nucleotide sequence ID" value="XM_046205250.1"/>
</dbReference>
<feature type="compositionally biased region" description="Polar residues" evidence="1">
    <location>
        <begin position="67"/>
        <end position="76"/>
    </location>
</feature>
<organism evidence="3 4">
    <name type="scientific">Ogataea philodendri</name>
    <dbReference type="NCBI Taxonomy" id="1378263"/>
    <lineage>
        <taxon>Eukaryota</taxon>
        <taxon>Fungi</taxon>
        <taxon>Dikarya</taxon>
        <taxon>Ascomycota</taxon>
        <taxon>Saccharomycotina</taxon>
        <taxon>Pichiomycetes</taxon>
        <taxon>Pichiales</taxon>
        <taxon>Pichiaceae</taxon>
        <taxon>Ogataea</taxon>
    </lineage>
</organism>
<keyword evidence="2" id="KW-0472">Membrane</keyword>
<keyword evidence="2" id="KW-0812">Transmembrane</keyword>
<feature type="compositionally biased region" description="Polar residues" evidence="1">
    <location>
        <begin position="164"/>
        <end position="177"/>
    </location>
</feature>
<keyword evidence="2" id="KW-1133">Transmembrane helix</keyword>
<feature type="compositionally biased region" description="Basic and acidic residues" evidence="1">
    <location>
        <begin position="111"/>
        <end position="126"/>
    </location>
</feature>
<dbReference type="AlphaFoldDB" id="A0A9P8PG84"/>
<accession>A0A9P8PG84</accession>
<name>A0A9P8PG84_9ASCO</name>
<evidence type="ECO:0000313" key="3">
    <source>
        <dbReference type="EMBL" id="KAH3671713.1"/>
    </source>
</evidence>
<evidence type="ECO:0000313" key="4">
    <source>
        <dbReference type="Proteomes" id="UP000769157"/>
    </source>
</evidence>
<evidence type="ECO:0000256" key="1">
    <source>
        <dbReference type="SAM" id="MobiDB-lite"/>
    </source>
</evidence>
<reference evidence="3" key="2">
    <citation type="submission" date="2021-01" db="EMBL/GenBank/DDBJ databases">
        <authorList>
            <person name="Schikora-Tamarit M.A."/>
        </authorList>
    </citation>
    <scope>NUCLEOTIDE SEQUENCE</scope>
    <source>
        <strain evidence="3">CBS6075</strain>
    </source>
</reference>
<evidence type="ECO:0000256" key="2">
    <source>
        <dbReference type="SAM" id="Phobius"/>
    </source>
</evidence>
<gene>
    <name evidence="3" type="ORF">OGAPHI_000418</name>
</gene>
<reference evidence="3" key="1">
    <citation type="journal article" date="2021" name="Open Biol.">
        <title>Shared evolutionary footprints suggest mitochondrial oxidative damage underlies multiple complex I losses in fungi.</title>
        <authorList>
            <person name="Schikora-Tamarit M.A."/>
            <person name="Marcet-Houben M."/>
            <person name="Nosek J."/>
            <person name="Gabaldon T."/>
        </authorList>
    </citation>
    <scope>NUCLEOTIDE SEQUENCE</scope>
    <source>
        <strain evidence="3">CBS6075</strain>
    </source>
</reference>
<comment type="caution">
    <text evidence="3">The sequence shown here is derived from an EMBL/GenBank/DDBJ whole genome shotgun (WGS) entry which is preliminary data.</text>
</comment>
<feature type="transmembrane region" description="Helical" evidence="2">
    <location>
        <begin position="12"/>
        <end position="28"/>
    </location>
</feature>
<feature type="compositionally biased region" description="Low complexity" evidence="1">
    <location>
        <begin position="236"/>
        <end position="255"/>
    </location>
</feature>
<keyword evidence="4" id="KW-1185">Reference proteome</keyword>
<sequence>MKSLFHSKNRSTILWLAILLVIGVFYLIPRSSEVEVEDELNSLAKPSVGSSPRNTLEEDFVLESKLTTPEVVNNKQSSKKEEQELGDRAEIQAINKEVSKLTAGSENSFELDEKVASKDSVKEKPRPPKSNKKPASQDSEYFDADEQHAEVFDEPSVVNKNLEEATSSSTQPASKATKNFAAKHKGTNQSSRSKPKADVKPENEKSDSSKRPASLKKVSDNRILGNEEALAEPKKAPAAASSGQSEQSEQSEQYF</sequence>
<feature type="region of interest" description="Disordered" evidence="1">
    <location>
        <begin position="67"/>
        <end position="90"/>
    </location>
</feature>
<feature type="region of interest" description="Disordered" evidence="1">
    <location>
        <begin position="102"/>
        <end position="255"/>
    </location>
</feature>
<feature type="compositionally biased region" description="Basic and acidic residues" evidence="1">
    <location>
        <begin position="195"/>
        <end position="210"/>
    </location>
</feature>